<evidence type="ECO:0000313" key="1">
    <source>
        <dbReference type="EMBL" id="QDS73370.1"/>
    </source>
</evidence>
<sequence length="123" mass="13744">MNQNCQRALGLYLLTHPNFRKTTRLIHNPLHPPYNKPFQQPKRPPVATMKFSTVLLLAFSIASGISAQQSPGTKTKKKPMVFHFAGCSYGTPTGPYNHCAENNNGINGCKMTDHDCDIACIRW</sequence>
<dbReference type="EMBL" id="CP042193">
    <property type="protein sequence ID" value="QDS73370.1"/>
    <property type="molecule type" value="Genomic_DNA"/>
</dbReference>
<name>A0A517LCK0_9PEZI</name>
<evidence type="ECO:0000313" key="2">
    <source>
        <dbReference type="Proteomes" id="UP000316270"/>
    </source>
</evidence>
<dbReference type="AlphaFoldDB" id="A0A517LCK0"/>
<gene>
    <name evidence="1" type="ORF">FKW77_007188</name>
</gene>
<protein>
    <submittedName>
        <fullName evidence="1">Uncharacterized protein</fullName>
    </submittedName>
</protein>
<keyword evidence="2" id="KW-1185">Reference proteome</keyword>
<organism evidence="1 2">
    <name type="scientific">Venturia effusa</name>
    <dbReference type="NCBI Taxonomy" id="50376"/>
    <lineage>
        <taxon>Eukaryota</taxon>
        <taxon>Fungi</taxon>
        <taxon>Dikarya</taxon>
        <taxon>Ascomycota</taxon>
        <taxon>Pezizomycotina</taxon>
        <taxon>Dothideomycetes</taxon>
        <taxon>Pleosporomycetidae</taxon>
        <taxon>Venturiales</taxon>
        <taxon>Venturiaceae</taxon>
        <taxon>Venturia</taxon>
    </lineage>
</organism>
<proteinExistence type="predicted"/>
<dbReference type="Proteomes" id="UP000316270">
    <property type="component" value="Chromosome 9"/>
</dbReference>
<accession>A0A517LCK0</accession>
<reference evidence="1 2" key="1">
    <citation type="submission" date="2019-07" db="EMBL/GenBank/DDBJ databases">
        <title>Finished genome of Venturia effusa.</title>
        <authorList>
            <person name="Young C.A."/>
            <person name="Cox M.P."/>
            <person name="Ganley A.R.D."/>
            <person name="David W.J."/>
        </authorList>
    </citation>
    <scope>NUCLEOTIDE SEQUENCE [LARGE SCALE GENOMIC DNA]</scope>
    <source>
        <strain evidence="2">albino</strain>
    </source>
</reference>